<gene>
    <name evidence="3" type="ORF">LECACI_7A006856</name>
</gene>
<protein>
    <recommendedName>
        <fullName evidence="2">2EXR domain-containing protein</fullName>
    </recommendedName>
</protein>
<dbReference type="PANTHER" id="PTHR42085">
    <property type="entry name" value="F-BOX DOMAIN-CONTAINING PROTEIN"/>
    <property type="match status" value="1"/>
</dbReference>
<dbReference type="InterPro" id="IPR045518">
    <property type="entry name" value="2EXR"/>
</dbReference>
<dbReference type="Pfam" id="PF20150">
    <property type="entry name" value="2EXR"/>
    <property type="match status" value="1"/>
</dbReference>
<dbReference type="InterPro" id="IPR038883">
    <property type="entry name" value="AN11006-like"/>
</dbReference>
<comment type="caution">
    <text evidence="3">The sequence shown here is derived from an EMBL/GenBank/DDBJ whole genome shotgun (WGS) entry which is preliminary data.</text>
</comment>
<evidence type="ECO:0000256" key="1">
    <source>
        <dbReference type="SAM" id="MobiDB-lite"/>
    </source>
</evidence>
<sequence>MSDPESELMAAPQEHDPHNRSSSTALPRDAGLAVTQERTNFFTLPPELRDRIYEMVIADATSASWSCSDACSAIADATDSDMSLEYECPSQGGDCILLYTGVCCRIRGNERPWEHQSDCQKPGNIRNRPQTNYKLCVRAPAALHVCRKMRQETMAMFYGGRVFHVITSNPWKSWIKDWLKLIGPERASMIRKVYLDYDGSAMENYLREANCRRYRKSQKRGERFKPSWGKKALLATIGLMGLGVAAESFQIGRFDESDMPHTFPSS</sequence>
<feature type="domain" description="2EXR" evidence="2">
    <location>
        <begin position="40"/>
        <end position="158"/>
    </location>
</feature>
<proteinExistence type="predicted"/>
<dbReference type="EMBL" id="CAVMBE010000052">
    <property type="protein sequence ID" value="CAK4031698.1"/>
    <property type="molecule type" value="Genomic_DNA"/>
</dbReference>
<dbReference type="PANTHER" id="PTHR42085:SF1">
    <property type="entry name" value="F-BOX DOMAIN-CONTAINING PROTEIN"/>
    <property type="match status" value="1"/>
</dbReference>
<name>A0AAI8Z3E2_9PEZI</name>
<feature type="region of interest" description="Disordered" evidence="1">
    <location>
        <begin position="1"/>
        <end position="30"/>
    </location>
</feature>
<evidence type="ECO:0000313" key="4">
    <source>
        <dbReference type="Proteomes" id="UP001296104"/>
    </source>
</evidence>
<keyword evidence="4" id="KW-1185">Reference proteome</keyword>
<evidence type="ECO:0000313" key="3">
    <source>
        <dbReference type="EMBL" id="CAK4031698.1"/>
    </source>
</evidence>
<organism evidence="3 4">
    <name type="scientific">Lecanosticta acicola</name>
    <dbReference type="NCBI Taxonomy" id="111012"/>
    <lineage>
        <taxon>Eukaryota</taxon>
        <taxon>Fungi</taxon>
        <taxon>Dikarya</taxon>
        <taxon>Ascomycota</taxon>
        <taxon>Pezizomycotina</taxon>
        <taxon>Dothideomycetes</taxon>
        <taxon>Dothideomycetidae</taxon>
        <taxon>Mycosphaerellales</taxon>
        <taxon>Mycosphaerellaceae</taxon>
        <taxon>Lecanosticta</taxon>
    </lineage>
</organism>
<accession>A0AAI8Z3E2</accession>
<reference evidence="3" key="1">
    <citation type="submission" date="2023-11" db="EMBL/GenBank/DDBJ databases">
        <authorList>
            <person name="Alioto T."/>
            <person name="Alioto T."/>
            <person name="Gomez Garrido J."/>
        </authorList>
    </citation>
    <scope>NUCLEOTIDE SEQUENCE</scope>
</reference>
<evidence type="ECO:0000259" key="2">
    <source>
        <dbReference type="Pfam" id="PF20150"/>
    </source>
</evidence>
<dbReference type="AlphaFoldDB" id="A0AAI8Z3E2"/>
<dbReference type="Proteomes" id="UP001296104">
    <property type="component" value="Unassembled WGS sequence"/>
</dbReference>